<dbReference type="GO" id="GO:0015297">
    <property type="term" value="F:antiporter activity"/>
    <property type="evidence" value="ECO:0007669"/>
    <property type="project" value="InterPro"/>
</dbReference>
<keyword evidence="5 7" id="KW-1133">Transmembrane helix</keyword>
<feature type="transmembrane region" description="Helical" evidence="7">
    <location>
        <begin position="190"/>
        <end position="209"/>
    </location>
</feature>
<proteinExistence type="predicted"/>
<comment type="subcellular location">
    <subcellularLocation>
        <location evidence="1">Cell membrane</location>
        <topology evidence="1">Multi-pass membrane protein</topology>
    </subcellularLocation>
</comment>
<dbReference type="InterPro" id="IPR052031">
    <property type="entry name" value="Membrane_Transporter-Flippase"/>
</dbReference>
<reference evidence="8 9" key="1">
    <citation type="journal article" date="2016" name="ISME J.">
        <title>Chasing the elusive Euryarchaeota class WSA2: genomes reveal a uniquely fastidious methyl-reducing methanogen.</title>
        <authorList>
            <person name="Nobu M.K."/>
            <person name="Narihiro T."/>
            <person name="Kuroda K."/>
            <person name="Mei R."/>
            <person name="Liu W.T."/>
        </authorList>
    </citation>
    <scope>NUCLEOTIDE SEQUENCE [LARGE SCALE GENOMIC DNA]</scope>
    <source>
        <strain evidence="8">U1lsi0528_Bin089</strain>
    </source>
</reference>
<dbReference type="CDD" id="cd13147">
    <property type="entry name" value="MATE_MJ0709_like"/>
    <property type="match status" value="1"/>
</dbReference>
<gene>
    <name evidence="8" type="ORF">AMQ74_00861</name>
</gene>
<dbReference type="NCBIfam" id="TIGR00797">
    <property type="entry name" value="matE"/>
    <property type="match status" value="1"/>
</dbReference>
<accession>A0A150J4E6</accession>
<dbReference type="PIRSF" id="PIRSF006603">
    <property type="entry name" value="DinF"/>
    <property type="match status" value="1"/>
</dbReference>
<feature type="transmembrane region" description="Helical" evidence="7">
    <location>
        <begin position="215"/>
        <end position="236"/>
    </location>
</feature>
<dbReference type="InterPro" id="IPR048279">
    <property type="entry name" value="MdtK-like"/>
</dbReference>
<dbReference type="EMBL" id="LNGD01000041">
    <property type="protein sequence ID" value="KYC52096.1"/>
    <property type="molecule type" value="Genomic_DNA"/>
</dbReference>
<feature type="transmembrane region" description="Helical" evidence="7">
    <location>
        <begin position="115"/>
        <end position="136"/>
    </location>
</feature>
<dbReference type="InterPro" id="IPR002528">
    <property type="entry name" value="MATE_fam"/>
</dbReference>
<dbReference type="PANTHER" id="PTHR43549:SF2">
    <property type="entry name" value="MULTIDRUG RESISTANCE PROTEIN NORM-RELATED"/>
    <property type="match status" value="1"/>
</dbReference>
<evidence type="ECO:0000313" key="8">
    <source>
        <dbReference type="EMBL" id="KYC52096.1"/>
    </source>
</evidence>
<protein>
    <submittedName>
        <fullName evidence="8">Multidrug efflux pump VmrA</fullName>
    </submittedName>
</protein>
<keyword evidence="4 7" id="KW-0812">Transmembrane</keyword>
<dbReference type="Proteomes" id="UP000075578">
    <property type="component" value="Unassembled WGS sequence"/>
</dbReference>
<keyword evidence="6 7" id="KW-0472">Membrane</keyword>
<dbReference type="GO" id="GO:0005886">
    <property type="term" value="C:plasma membrane"/>
    <property type="evidence" value="ECO:0007669"/>
    <property type="project" value="UniProtKB-SubCell"/>
</dbReference>
<evidence type="ECO:0000256" key="3">
    <source>
        <dbReference type="ARBA" id="ARBA00022475"/>
    </source>
</evidence>
<feature type="transmembrane region" description="Helical" evidence="7">
    <location>
        <begin position="71"/>
        <end position="94"/>
    </location>
</feature>
<keyword evidence="3" id="KW-1003">Cell membrane</keyword>
<feature type="transmembrane region" description="Helical" evidence="7">
    <location>
        <begin position="380"/>
        <end position="399"/>
    </location>
</feature>
<dbReference type="PANTHER" id="PTHR43549">
    <property type="entry name" value="MULTIDRUG RESISTANCE PROTEIN YPNP-RELATED"/>
    <property type="match status" value="1"/>
</dbReference>
<evidence type="ECO:0000256" key="6">
    <source>
        <dbReference type="ARBA" id="ARBA00023136"/>
    </source>
</evidence>
<feature type="transmembrane region" description="Helical" evidence="7">
    <location>
        <begin position="442"/>
        <end position="462"/>
    </location>
</feature>
<evidence type="ECO:0000256" key="5">
    <source>
        <dbReference type="ARBA" id="ARBA00022989"/>
    </source>
</evidence>
<organism evidence="8 9">
    <name type="scientific">Candidatus Methanofastidiosum methylothiophilum</name>
    <dbReference type="NCBI Taxonomy" id="1705564"/>
    <lineage>
        <taxon>Archaea</taxon>
        <taxon>Methanobacteriati</taxon>
        <taxon>Methanobacteriota</taxon>
        <taxon>Stenosarchaea group</taxon>
        <taxon>Candidatus Methanofastidiosia</taxon>
        <taxon>Candidatus Methanofastidiosales</taxon>
        <taxon>Candidatus Methanofastidiosaceae</taxon>
        <taxon>Candidatus Methanofastidiosum</taxon>
    </lineage>
</organism>
<dbReference type="PATRIC" id="fig|1705564.3.peg.888"/>
<dbReference type="GO" id="GO:0042910">
    <property type="term" value="F:xenobiotic transmembrane transporter activity"/>
    <property type="evidence" value="ECO:0007669"/>
    <property type="project" value="InterPro"/>
</dbReference>
<keyword evidence="2" id="KW-0813">Transport</keyword>
<feature type="transmembrane region" description="Helical" evidence="7">
    <location>
        <begin position="156"/>
        <end position="178"/>
    </location>
</feature>
<feature type="transmembrane region" description="Helical" evidence="7">
    <location>
        <begin position="38"/>
        <end position="59"/>
    </location>
</feature>
<evidence type="ECO:0000313" key="9">
    <source>
        <dbReference type="Proteomes" id="UP000075578"/>
    </source>
</evidence>
<comment type="caution">
    <text evidence="8">The sequence shown here is derived from an EMBL/GenBank/DDBJ whole genome shotgun (WGS) entry which is preliminary data.</text>
</comment>
<sequence length="475" mass="51694">MSLSLLLIEVSYMQDLDGQNTKAHSDGIKALLGDPKKAILKLSTPMIIAMLVQTLYNFADALWVSFLGPDALSAVGFFFPFFFMIISVASGVGMGGSAAISRFIGSHKKEDADNVAGHTIVLMFILGIVFTIPFVLLSRPIFEAMGAGNVLEDATIYAQIMFGGTLLIFFANVANSILRGEGDAKRSMYAMSFGSILNIILDPIFIYLLKMGVAGAAWASVLSMGVSAVILFYWLFIKRSSYVSINLSNFRFHKFILFDILRVGVPFSLSQLLMSFSTLGLNLIVVSVAGTDGIAIYTSGWRIVMFGTLPLIGMATAVTAVSGAAYGGKDIKKLDTAYMYSVKLGLLMEVFVSSIVFIFAPQIASVFTQSAEGIRILKDLTSFLRITAFFYPFVAFGMFSSAMFQGTGKGVNSLIVTLFRTLILTVPFSYLFAIFFKMGLNGAWWGLVVGNILGSLIAYIWAKVYVKGLFKKISF</sequence>
<evidence type="ECO:0000256" key="1">
    <source>
        <dbReference type="ARBA" id="ARBA00004651"/>
    </source>
</evidence>
<evidence type="ECO:0000256" key="4">
    <source>
        <dbReference type="ARBA" id="ARBA00022692"/>
    </source>
</evidence>
<dbReference type="Pfam" id="PF01554">
    <property type="entry name" value="MatE"/>
    <property type="match status" value="2"/>
</dbReference>
<name>A0A150J4E6_9EURY</name>
<feature type="transmembrane region" description="Helical" evidence="7">
    <location>
        <begin position="411"/>
        <end position="436"/>
    </location>
</feature>
<evidence type="ECO:0000256" key="2">
    <source>
        <dbReference type="ARBA" id="ARBA00022448"/>
    </source>
</evidence>
<dbReference type="AlphaFoldDB" id="A0A150J4E6"/>
<feature type="transmembrane region" description="Helical" evidence="7">
    <location>
        <begin position="338"/>
        <end position="360"/>
    </location>
</feature>
<evidence type="ECO:0000256" key="7">
    <source>
        <dbReference type="SAM" id="Phobius"/>
    </source>
</evidence>
<feature type="transmembrane region" description="Helical" evidence="7">
    <location>
        <begin position="303"/>
        <end position="326"/>
    </location>
</feature>